<evidence type="ECO:0000313" key="1">
    <source>
        <dbReference type="EMBL" id="SHI24601.1"/>
    </source>
</evidence>
<dbReference type="Proteomes" id="UP000184241">
    <property type="component" value="Unassembled WGS sequence"/>
</dbReference>
<dbReference type="EMBL" id="FQXU01000009">
    <property type="protein sequence ID" value="SHI24601.1"/>
    <property type="molecule type" value="Genomic_DNA"/>
</dbReference>
<sequence length="114" mass="13321">MQTQLLPIVYIRNNTSQIIEDIYFSFDSIELMGSKAKKIKPNKTKNISLYLADRQKFQLAREDYDLVMHHRNENKYVVVECYGISPSLNILVEIMTVYKDGTLGIKVDEKFSRI</sequence>
<organism evidence="1 2">
    <name type="scientific">Clostridium intestinale DSM 6191</name>
    <dbReference type="NCBI Taxonomy" id="1121320"/>
    <lineage>
        <taxon>Bacteria</taxon>
        <taxon>Bacillati</taxon>
        <taxon>Bacillota</taxon>
        <taxon>Clostridia</taxon>
        <taxon>Eubacteriales</taxon>
        <taxon>Clostridiaceae</taxon>
        <taxon>Clostridium</taxon>
    </lineage>
</organism>
<reference evidence="1 2" key="1">
    <citation type="submission" date="2016-11" db="EMBL/GenBank/DDBJ databases">
        <authorList>
            <person name="Jaros S."/>
            <person name="Januszkiewicz K."/>
            <person name="Wedrychowicz H."/>
        </authorList>
    </citation>
    <scope>NUCLEOTIDE SEQUENCE [LARGE SCALE GENOMIC DNA]</scope>
    <source>
        <strain evidence="1 2">DSM 6191</strain>
    </source>
</reference>
<dbReference type="RefSeq" id="WP_073020729.1">
    <property type="nucleotide sequence ID" value="NZ_FQXU01000009.1"/>
</dbReference>
<dbReference type="AlphaFoldDB" id="A0A1M5ZKE7"/>
<evidence type="ECO:0000313" key="2">
    <source>
        <dbReference type="Proteomes" id="UP000184241"/>
    </source>
</evidence>
<name>A0A1M5ZKE7_9CLOT</name>
<accession>A0A1M5ZKE7</accession>
<proteinExistence type="predicted"/>
<gene>
    <name evidence="1" type="ORF">SAMN02745941_03041</name>
</gene>
<protein>
    <submittedName>
        <fullName evidence="1">Uncharacterized protein</fullName>
    </submittedName>
</protein>